<keyword evidence="3" id="KW-1185">Reference proteome</keyword>
<evidence type="ECO:0000313" key="3">
    <source>
        <dbReference type="Proteomes" id="UP001179280"/>
    </source>
</evidence>
<sequence>MVSWLKDDERQQPLTDEQRIAVEKQLKIQLPEELIALFKQQNGGYIEGLACPTAEPTSWADDHIQIDHFFEISEESGLVDSPYLCSEWGLRKKLVIFSGDGYGWFALDYKRKKNGPRVVYIDSELEEEQELAPSFAAFLSKLVPAEEYVIEKEDEGIALENTKENRAFIAEQLRKGRTNEQLLAKINAVLAENNAKKIKKCFNDIISLEDESLEMYLIDRLVHHENTSIRGHVVGYLSAYLPAFEGDKHVNDTLSLYYVNQTMEKLKQDKSAKVKPFVAYWFQEYKM</sequence>
<dbReference type="RefSeq" id="WP_204464213.1">
    <property type="nucleotide sequence ID" value="NZ_JAFBCV010000001.1"/>
</dbReference>
<dbReference type="SMART" id="SM00860">
    <property type="entry name" value="SMI1_KNR4"/>
    <property type="match status" value="1"/>
</dbReference>
<dbReference type="SUPFAM" id="SSF160631">
    <property type="entry name" value="SMI1/KNR4-like"/>
    <property type="match status" value="1"/>
</dbReference>
<dbReference type="Proteomes" id="UP001179280">
    <property type="component" value="Unassembled WGS sequence"/>
</dbReference>
<dbReference type="EMBL" id="JAFBCV010000001">
    <property type="protein sequence ID" value="MBM7837299.1"/>
    <property type="molecule type" value="Genomic_DNA"/>
</dbReference>
<comment type="caution">
    <text evidence="2">The sequence shown here is derived from an EMBL/GenBank/DDBJ whole genome shotgun (WGS) entry which is preliminary data.</text>
</comment>
<dbReference type="Pfam" id="PF09346">
    <property type="entry name" value="SMI1_KNR4"/>
    <property type="match status" value="1"/>
</dbReference>
<evidence type="ECO:0000313" key="2">
    <source>
        <dbReference type="EMBL" id="MBM7837299.1"/>
    </source>
</evidence>
<protein>
    <recommendedName>
        <fullName evidence="1">Knr4/Smi1-like domain-containing protein</fullName>
    </recommendedName>
</protein>
<gene>
    <name evidence="2" type="ORF">JOC54_000530</name>
</gene>
<name>A0ABS2SP49_9BACI</name>
<proteinExistence type="predicted"/>
<accession>A0ABS2SP49</accession>
<organism evidence="2 3">
    <name type="scientific">Shouchella xiaoxiensis</name>
    <dbReference type="NCBI Taxonomy" id="766895"/>
    <lineage>
        <taxon>Bacteria</taxon>
        <taxon>Bacillati</taxon>
        <taxon>Bacillota</taxon>
        <taxon>Bacilli</taxon>
        <taxon>Bacillales</taxon>
        <taxon>Bacillaceae</taxon>
        <taxon>Shouchella</taxon>
    </lineage>
</organism>
<dbReference type="InterPro" id="IPR037883">
    <property type="entry name" value="Knr4/Smi1-like_sf"/>
</dbReference>
<evidence type="ECO:0000259" key="1">
    <source>
        <dbReference type="SMART" id="SM00860"/>
    </source>
</evidence>
<dbReference type="Gene3D" id="3.40.1580.10">
    <property type="entry name" value="SMI1/KNR4-like"/>
    <property type="match status" value="1"/>
</dbReference>
<dbReference type="InterPro" id="IPR018958">
    <property type="entry name" value="Knr4/Smi1-like_dom"/>
</dbReference>
<feature type="domain" description="Knr4/Smi1-like" evidence="1">
    <location>
        <begin position="13"/>
        <end position="141"/>
    </location>
</feature>
<reference evidence="2" key="1">
    <citation type="submission" date="2021-01" db="EMBL/GenBank/DDBJ databases">
        <title>Genomic Encyclopedia of Type Strains, Phase IV (KMG-IV): sequencing the most valuable type-strain genomes for metagenomic binning, comparative biology and taxonomic classification.</title>
        <authorList>
            <person name="Goeker M."/>
        </authorList>
    </citation>
    <scope>NUCLEOTIDE SEQUENCE</scope>
    <source>
        <strain evidence="2">DSM 21943</strain>
    </source>
</reference>